<evidence type="ECO:0000313" key="1">
    <source>
        <dbReference type="EMBL" id="SHF32303.1"/>
    </source>
</evidence>
<keyword evidence="2" id="KW-1185">Reference proteome</keyword>
<dbReference type="EMBL" id="FQVN01000003">
    <property type="protein sequence ID" value="SHF32303.1"/>
    <property type="molecule type" value="Genomic_DNA"/>
</dbReference>
<dbReference type="AlphaFoldDB" id="A0A1M5APX6"/>
<organism evidence="1 2">
    <name type="scientific">Streptoalloteichus hindustanus</name>
    <dbReference type="NCBI Taxonomy" id="2017"/>
    <lineage>
        <taxon>Bacteria</taxon>
        <taxon>Bacillati</taxon>
        <taxon>Actinomycetota</taxon>
        <taxon>Actinomycetes</taxon>
        <taxon>Pseudonocardiales</taxon>
        <taxon>Pseudonocardiaceae</taxon>
        <taxon>Streptoalloteichus</taxon>
    </lineage>
</organism>
<accession>A0A1M5APX6</accession>
<proteinExistence type="predicted"/>
<protein>
    <submittedName>
        <fullName evidence="1">Uncharacterized protein</fullName>
    </submittedName>
</protein>
<evidence type="ECO:0000313" key="2">
    <source>
        <dbReference type="Proteomes" id="UP000184501"/>
    </source>
</evidence>
<sequence length="124" mass="12453">MEAGAGVHWRQGHAAGNRGRGVSERDWLFPLAVADGVRSVVVAGSGREVGRNGCGASGAQSRRVVVGDAVVSWASGLAALPPVLPVIPVDEVARSCSAAPGSLVLAITNTACNLDLARGQVVGC</sequence>
<reference evidence="1 2" key="1">
    <citation type="submission" date="2016-11" db="EMBL/GenBank/DDBJ databases">
        <authorList>
            <person name="Jaros S."/>
            <person name="Januszkiewicz K."/>
            <person name="Wedrychowicz H."/>
        </authorList>
    </citation>
    <scope>NUCLEOTIDE SEQUENCE [LARGE SCALE GENOMIC DNA]</scope>
    <source>
        <strain evidence="1 2">DSM 44523</strain>
    </source>
</reference>
<dbReference type="STRING" id="2017.SAMN05444320_103215"/>
<gene>
    <name evidence="1" type="ORF">SAMN05444320_103215</name>
</gene>
<name>A0A1M5APX6_STRHI</name>
<dbReference type="Proteomes" id="UP000184501">
    <property type="component" value="Unassembled WGS sequence"/>
</dbReference>